<reference evidence="2" key="3">
    <citation type="journal article" date="2014" name="Nature">
        <title>Elephant shark genome provides unique insights into gnathostome evolution.</title>
        <authorList>
            <consortium name="International Elephant Shark Genome Sequencing Consortium"/>
            <person name="Venkatesh B."/>
            <person name="Lee A.P."/>
            <person name="Ravi V."/>
            <person name="Maurya A.K."/>
            <person name="Lian M.M."/>
            <person name="Swann J.B."/>
            <person name="Ohta Y."/>
            <person name="Flajnik M.F."/>
            <person name="Sutoh Y."/>
            <person name="Kasahara M."/>
            <person name="Hoon S."/>
            <person name="Gangu V."/>
            <person name="Roy S.W."/>
            <person name="Irimia M."/>
            <person name="Korzh V."/>
            <person name="Kondrychyn I."/>
            <person name="Lim Z.W."/>
            <person name="Tay B.H."/>
            <person name="Tohari S."/>
            <person name="Kong K.W."/>
            <person name="Ho S."/>
            <person name="Lorente-Galdos B."/>
            <person name="Quilez J."/>
            <person name="Marques-Bonet T."/>
            <person name="Raney B.J."/>
            <person name="Ingham P.W."/>
            <person name="Tay A."/>
            <person name="Hillier L.W."/>
            <person name="Minx P."/>
            <person name="Boehm T."/>
            <person name="Wilson R.K."/>
            <person name="Brenner S."/>
            <person name="Warren W.C."/>
        </authorList>
    </citation>
    <scope>NUCLEOTIDE SEQUENCE [LARGE SCALE GENOMIC DNA]</scope>
</reference>
<organism evidence="1 2">
    <name type="scientific">Callorhinchus milii</name>
    <name type="common">Ghost shark</name>
    <dbReference type="NCBI Taxonomy" id="7868"/>
    <lineage>
        <taxon>Eukaryota</taxon>
        <taxon>Metazoa</taxon>
        <taxon>Chordata</taxon>
        <taxon>Craniata</taxon>
        <taxon>Vertebrata</taxon>
        <taxon>Chondrichthyes</taxon>
        <taxon>Holocephali</taxon>
        <taxon>Chimaeriformes</taxon>
        <taxon>Callorhinchidae</taxon>
        <taxon>Callorhinchus</taxon>
    </lineage>
</organism>
<dbReference type="InParanoid" id="A0A4W3I693"/>
<dbReference type="Proteomes" id="UP000314986">
    <property type="component" value="Unassembled WGS sequence"/>
</dbReference>
<reference evidence="1" key="5">
    <citation type="submission" date="2025-09" db="UniProtKB">
        <authorList>
            <consortium name="Ensembl"/>
        </authorList>
    </citation>
    <scope>IDENTIFICATION</scope>
</reference>
<dbReference type="Ensembl" id="ENSCMIT00000022946.1">
    <property type="protein sequence ID" value="ENSCMIP00000022558.1"/>
    <property type="gene ID" value="ENSCMIG00000010156.1"/>
</dbReference>
<accession>A0A4W3I693</accession>
<reference evidence="2" key="2">
    <citation type="journal article" date="2007" name="PLoS Biol.">
        <title>Survey sequencing and comparative analysis of the elephant shark (Callorhinchus milii) genome.</title>
        <authorList>
            <person name="Venkatesh B."/>
            <person name="Kirkness E.F."/>
            <person name="Loh Y.H."/>
            <person name="Halpern A.L."/>
            <person name="Lee A.P."/>
            <person name="Johnson J."/>
            <person name="Dandona N."/>
            <person name="Viswanathan L.D."/>
            <person name="Tay A."/>
            <person name="Venter J.C."/>
            <person name="Strausberg R.L."/>
            <person name="Brenner S."/>
        </authorList>
    </citation>
    <scope>NUCLEOTIDE SEQUENCE [LARGE SCALE GENOMIC DNA]</scope>
</reference>
<reference evidence="2" key="1">
    <citation type="journal article" date="2006" name="Science">
        <title>Ancient noncoding elements conserved in the human genome.</title>
        <authorList>
            <person name="Venkatesh B."/>
            <person name="Kirkness E.F."/>
            <person name="Loh Y.H."/>
            <person name="Halpern A.L."/>
            <person name="Lee A.P."/>
            <person name="Johnson J."/>
            <person name="Dandona N."/>
            <person name="Viswanathan L.D."/>
            <person name="Tay A."/>
            <person name="Venter J.C."/>
            <person name="Strausberg R.L."/>
            <person name="Brenner S."/>
        </authorList>
    </citation>
    <scope>NUCLEOTIDE SEQUENCE [LARGE SCALE GENOMIC DNA]</scope>
</reference>
<protein>
    <submittedName>
        <fullName evidence="1">Uncharacterized protein</fullName>
    </submittedName>
</protein>
<keyword evidence="2" id="KW-1185">Reference proteome</keyword>
<proteinExistence type="predicted"/>
<sequence>MLPPTKPVADRLSLLKTKFCEDPRSCVAPTSSLALDRKAAVLAALALIESGIKYEDAIEFIRQKSQGGINSNLWFKSHKKCSVMWTGTFSAQDRWN</sequence>
<evidence type="ECO:0000313" key="1">
    <source>
        <dbReference type="Ensembl" id="ENSCMIP00000022558.1"/>
    </source>
</evidence>
<reference evidence="1" key="4">
    <citation type="submission" date="2025-08" db="UniProtKB">
        <authorList>
            <consortium name="Ensembl"/>
        </authorList>
    </citation>
    <scope>IDENTIFICATION</scope>
</reference>
<dbReference type="AlphaFoldDB" id="A0A4W3I693"/>
<evidence type="ECO:0000313" key="2">
    <source>
        <dbReference type="Proteomes" id="UP000314986"/>
    </source>
</evidence>
<name>A0A4W3I693_CALMI</name>